<gene>
    <name evidence="2" type="primary">yeeE_1</name>
    <name evidence="2" type="ORF">NCTC10974_02261</name>
</gene>
<keyword evidence="1" id="KW-0472">Membrane</keyword>
<evidence type="ECO:0000313" key="2">
    <source>
        <dbReference type="EMBL" id="VFT68761.1"/>
    </source>
</evidence>
<dbReference type="AlphaFoldDB" id="A0A485JDD7"/>
<feature type="transmembrane region" description="Helical" evidence="1">
    <location>
        <begin position="34"/>
        <end position="54"/>
    </location>
</feature>
<evidence type="ECO:0000313" key="3">
    <source>
        <dbReference type="Proteomes" id="UP000358010"/>
    </source>
</evidence>
<sequence length="65" mass="6736">MFYALLIAISVQSVGVFALIQAGLLTYEAGAFPWLGTVIGGYIFGLGIVLAVDVPPGPGIARVRD</sequence>
<keyword evidence="1" id="KW-1133">Transmembrane helix</keyword>
<accession>A0A485JDD7</accession>
<reference evidence="2 3" key="1">
    <citation type="submission" date="2019-03" db="EMBL/GenBank/DDBJ databases">
        <authorList>
            <consortium name="Pathogen Informatics"/>
        </authorList>
    </citation>
    <scope>NUCLEOTIDE SEQUENCE [LARGE SCALE GENOMIC DNA]</scope>
    <source>
        <strain evidence="2 3">NCTC10974</strain>
    </source>
</reference>
<organism evidence="2 3">
    <name type="scientific">Escherichia coli</name>
    <dbReference type="NCBI Taxonomy" id="562"/>
    <lineage>
        <taxon>Bacteria</taxon>
        <taxon>Pseudomonadati</taxon>
        <taxon>Pseudomonadota</taxon>
        <taxon>Gammaproteobacteria</taxon>
        <taxon>Enterobacterales</taxon>
        <taxon>Enterobacteriaceae</taxon>
        <taxon>Escherichia</taxon>
    </lineage>
</organism>
<dbReference type="Proteomes" id="UP000358010">
    <property type="component" value="Unassembled WGS sequence"/>
</dbReference>
<proteinExistence type="predicted"/>
<dbReference type="InterPro" id="IPR007272">
    <property type="entry name" value="Sulf_transp_TsuA/YedE"/>
</dbReference>
<evidence type="ECO:0000256" key="1">
    <source>
        <dbReference type="SAM" id="Phobius"/>
    </source>
</evidence>
<dbReference type="Pfam" id="PF04143">
    <property type="entry name" value="Sulf_transp"/>
    <property type="match status" value="1"/>
</dbReference>
<keyword evidence="1" id="KW-0812">Transmembrane</keyword>
<name>A0A485JDD7_ECOLX</name>
<dbReference type="EMBL" id="CAADJZ010000001">
    <property type="protein sequence ID" value="VFT68761.1"/>
    <property type="molecule type" value="Genomic_DNA"/>
</dbReference>
<protein>
    <submittedName>
        <fullName evidence="2">Inner membrane protein</fullName>
    </submittedName>
</protein>